<dbReference type="Proteomes" id="UP000235145">
    <property type="component" value="Unassembled WGS sequence"/>
</dbReference>
<dbReference type="PANTHER" id="PTHR34360:SF2">
    <property type="entry name" value="MYOSIN HEAVY CHAIN-LIKE PROTEIN"/>
    <property type="match status" value="1"/>
</dbReference>
<keyword evidence="2" id="KW-1133">Transmembrane helix</keyword>
<evidence type="ECO:0000256" key="3">
    <source>
        <dbReference type="SAM" id="SignalP"/>
    </source>
</evidence>
<protein>
    <submittedName>
        <fullName evidence="4">Uncharacterized protein</fullName>
    </submittedName>
</protein>
<sequence length="326" mass="38097">MAISPSMLPAVLLFYLSIICNSMAVIPQSSRTGGDARRHLIDEIREAELKVVRLESVLVESNSIVDSKDLYVKESEKLVEEMSNEVDHLQSVLLAMKNDSSSANERFTQLEEEVRLLWDTARRNNFELHNLESKAQDAEKRLKVTKSRVEKMDAIVTEQWIHIQRLEQALEISQRQIQEVKRNATRCYFLKFAKSQLGSLVDDLGRMMGRSWSAVKQYHHQLQRFVKNEMQKWKYTAAYANKEVVFFLDYTSNSTKVKGVNKEIHQFFNHHHHHGGRILPSSPPIPPINISRSTNEFDLNFYLIPMCFFCYFFMALWCPYLQFQEL</sequence>
<evidence type="ECO:0000313" key="4">
    <source>
        <dbReference type="EMBL" id="KAJ0224618.1"/>
    </source>
</evidence>
<gene>
    <name evidence="4" type="ORF">LSAT_V11C100046390</name>
</gene>
<comment type="caution">
    <text evidence="4">The sequence shown here is derived from an EMBL/GenBank/DDBJ whole genome shotgun (WGS) entry which is preliminary data.</text>
</comment>
<name>A0A9R1WM57_LACSA</name>
<dbReference type="AlphaFoldDB" id="A0A9R1WM57"/>
<keyword evidence="2" id="KW-0812">Transmembrane</keyword>
<feature type="signal peptide" evidence="3">
    <location>
        <begin position="1"/>
        <end position="24"/>
    </location>
</feature>
<evidence type="ECO:0000313" key="5">
    <source>
        <dbReference type="Proteomes" id="UP000235145"/>
    </source>
</evidence>
<feature type="chain" id="PRO_5040127473" evidence="3">
    <location>
        <begin position="25"/>
        <end position="326"/>
    </location>
</feature>
<keyword evidence="2" id="KW-0472">Membrane</keyword>
<feature type="coiled-coil region" evidence="1">
    <location>
        <begin position="37"/>
        <end position="183"/>
    </location>
</feature>
<keyword evidence="5" id="KW-1185">Reference proteome</keyword>
<dbReference type="PANTHER" id="PTHR34360">
    <property type="entry name" value="OS08G0519400 PROTEIN"/>
    <property type="match status" value="1"/>
</dbReference>
<keyword evidence="3" id="KW-0732">Signal</keyword>
<accession>A0A9R1WM57</accession>
<dbReference type="EMBL" id="NBSK02000001">
    <property type="protein sequence ID" value="KAJ0224618.1"/>
    <property type="molecule type" value="Genomic_DNA"/>
</dbReference>
<proteinExistence type="predicted"/>
<keyword evidence="1" id="KW-0175">Coiled coil</keyword>
<evidence type="ECO:0000256" key="1">
    <source>
        <dbReference type="SAM" id="Coils"/>
    </source>
</evidence>
<feature type="transmembrane region" description="Helical" evidence="2">
    <location>
        <begin position="299"/>
        <end position="321"/>
    </location>
</feature>
<reference evidence="4 5" key="1">
    <citation type="journal article" date="2017" name="Nat. Commun.">
        <title>Genome assembly with in vitro proximity ligation data and whole-genome triplication in lettuce.</title>
        <authorList>
            <person name="Reyes-Chin-Wo S."/>
            <person name="Wang Z."/>
            <person name="Yang X."/>
            <person name="Kozik A."/>
            <person name="Arikit S."/>
            <person name="Song C."/>
            <person name="Xia L."/>
            <person name="Froenicke L."/>
            <person name="Lavelle D.O."/>
            <person name="Truco M.J."/>
            <person name="Xia R."/>
            <person name="Zhu S."/>
            <person name="Xu C."/>
            <person name="Xu H."/>
            <person name="Xu X."/>
            <person name="Cox K."/>
            <person name="Korf I."/>
            <person name="Meyers B.C."/>
            <person name="Michelmore R.W."/>
        </authorList>
    </citation>
    <scope>NUCLEOTIDE SEQUENCE [LARGE SCALE GENOMIC DNA]</scope>
    <source>
        <strain evidence="5">cv. Salinas</strain>
        <tissue evidence="4">Seedlings</tissue>
    </source>
</reference>
<organism evidence="4 5">
    <name type="scientific">Lactuca sativa</name>
    <name type="common">Garden lettuce</name>
    <dbReference type="NCBI Taxonomy" id="4236"/>
    <lineage>
        <taxon>Eukaryota</taxon>
        <taxon>Viridiplantae</taxon>
        <taxon>Streptophyta</taxon>
        <taxon>Embryophyta</taxon>
        <taxon>Tracheophyta</taxon>
        <taxon>Spermatophyta</taxon>
        <taxon>Magnoliopsida</taxon>
        <taxon>eudicotyledons</taxon>
        <taxon>Gunneridae</taxon>
        <taxon>Pentapetalae</taxon>
        <taxon>asterids</taxon>
        <taxon>campanulids</taxon>
        <taxon>Asterales</taxon>
        <taxon>Asteraceae</taxon>
        <taxon>Cichorioideae</taxon>
        <taxon>Cichorieae</taxon>
        <taxon>Lactucinae</taxon>
        <taxon>Lactuca</taxon>
    </lineage>
</organism>
<evidence type="ECO:0000256" key="2">
    <source>
        <dbReference type="SAM" id="Phobius"/>
    </source>
</evidence>